<dbReference type="Proteomes" id="UP001458880">
    <property type="component" value="Unassembled WGS sequence"/>
</dbReference>
<keyword evidence="3" id="KW-0255">Endonuclease</keyword>
<accession>A0AAW1IAE1</accession>
<organism evidence="3 4">
    <name type="scientific">Popillia japonica</name>
    <name type="common">Japanese beetle</name>
    <dbReference type="NCBI Taxonomy" id="7064"/>
    <lineage>
        <taxon>Eukaryota</taxon>
        <taxon>Metazoa</taxon>
        <taxon>Ecdysozoa</taxon>
        <taxon>Arthropoda</taxon>
        <taxon>Hexapoda</taxon>
        <taxon>Insecta</taxon>
        <taxon>Pterygota</taxon>
        <taxon>Neoptera</taxon>
        <taxon>Endopterygota</taxon>
        <taxon>Coleoptera</taxon>
        <taxon>Polyphaga</taxon>
        <taxon>Scarabaeiformia</taxon>
        <taxon>Scarabaeidae</taxon>
        <taxon>Rutelinae</taxon>
        <taxon>Popillia</taxon>
    </lineage>
</organism>
<protein>
    <submittedName>
        <fullName evidence="3">Endonuclease-reverse transcriptase</fullName>
    </submittedName>
</protein>
<feature type="domain" description="Endonuclease/exonuclease/phosphatase" evidence="2">
    <location>
        <begin position="117"/>
        <end position="233"/>
    </location>
</feature>
<dbReference type="Gene3D" id="3.60.10.10">
    <property type="entry name" value="Endonuclease/exonuclease/phosphatase"/>
    <property type="match status" value="1"/>
</dbReference>
<keyword evidence="4" id="KW-1185">Reference proteome</keyword>
<keyword evidence="3" id="KW-0378">Hydrolase</keyword>
<feature type="compositionally biased region" description="Basic residues" evidence="1">
    <location>
        <begin position="242"/>
        <end position="262"/>
    </location>
</feature>
<proteinExistence type="predicted"/>
<evidence type="ECO:0000313" key="4">
    <source>
        <dbReference type="Proteomes" id="UP001458880"/>
    </source>
</evidence>
<dbReference type="SUPFAM" id="SSF56219">
    <property type="entry name" value="DNase I-like"/>
    <property type="match status" value="1"/>
</dbReference>
<evidence type="ECO:0000259" key="2">
    <source>
        <dbReference type="Pfam" id="PF14529"/>
    </source>
</evidence>
<dbReference type="GO" id="GO:0004519">
    <property type="term" value="F:endonuclease activity"/>
    <property type="evidence" value="ECO:0007669"/>
    <property type="project" value="UniProtKB-KW"/>
</dbReference>
<dbReference type="CDD" id="cd09077">
    <property type="entry name" value="R1-I-EN"/>
    <property type="match status" value="1"/>
</dbReference>
<dbReference type="AlphaFoldDB" id="A0AAW1IAE1"/>
<name>A0AAW1IAE1_POPJA</name>
<keyword evidence="3" id="KW-0540">Nuclease</keyword>
<reference evidence="3 4" key="1">
    <citation type="journal article" date="2024" name="BMC Genomics">
        <title>De novo assembly and annotation of Popillia japonica's genome with initial clues to its potential as an invasive pest.</title>
        <authorList>
            <person name="Cucini C."/>
            <person name="Boschi S."/>
            <person name="Funari R."/>
            <person name="Cardaioli E."/>
            <person name="Iannotti N."/>
            <person name="Marturano G."/>
            <person name="Paoli F."/>
            <person name="Bruttini M."/>
            <person name="Carapelli A."/>
            <person name="Frati F."/>
            <person name="Nardi F."/>
        </authorList>
    </citation>
    <scope>NUCLEOTIDE SEQUENCE [LARGE SCALE GENOMIC DNA]</scope>
    <source>
        <strain evidence="3">DMR45628</strain>
    </source>
</reference>
<comment type="caution">
    <text evidence="3">The sequence shown here is derived from an EMBL/GenBank/DDBJ whole genome shotgun (WGS) entry which is preliminary data.</text>
</comment>
<sequence length="358" mass="40424">MPQRGKTQIKILQINVGRAYAAQDMAYATARHSNKNFANKRRSRIRRPGHGICHSEATGSRHTDSVVCEPNKKRVNDNRWLKDTKVSVALLLLNRGLAVVDHSVGDGHLVLRLRGFSIVCCYISPNINMTDYQHAVDNIMDRLQDGETVVLGDINAKSPMWGAPIVDNKGTYWTEWISTKNLIVHNTGDKPTFVRGDTKSHIDVTMSTNSIAKHISNWEVLEKESLTEHKYIYFEIGGPGSGRRKPKTRKKTNWNRRKPKTRKKTNWNAFRDTMKILVQGNQKTSLTGRRKSASLTGRECSSNPASAQDLHRDWQFETAAPYWWNETTRSAPRLASLKQLPLIGGTKLLQIKGKTATG</sequence>
<dbReference type="EMBL" id="JASPKY010000723">
    <property type="protein sequence ID" value="KAK9686214.1"/>
    <property type="molecule type" value="Genomic_DNA"/>
</dbReference>
<feature type="region of interest" description="Disordered" evidence="1">
    <location>
        <begin position="239"/>
        <end position="262"/>
    </location>
</feature>
<dbReference type="InterPro" id="IPR005135">
    <property type="entry name" value="Endo/exonuclease/phosphatase"/>
</dbReference>
<gene>
    <name evidence="3" type="ORF">QE152_g37361</name>
</gene>
<dbReference type="InterPro" id="IPR036691">
    <property type="entry name" value="Endo/exonu/phosph_ase_sf"/>
</dbReference>
<evidence type="ECO:0000256" key="1">
    <source>
        <dbReference type="SAM" id="MobiDB-lite"/>
    </source>
</evidence>
<dbReference type="Pfam" id="PF14529">
    <property type="entry name" value="Exo_endo_phos_2"/>
    <property type="match status" value="1"/>
</dbReference>
<dbReference type="PANTHER" id="PTHR33273:SF2">
    <property type="entry name" value="ENDONUCLEASE_EXONUCLEASE_PHOSPHATASE DOMAIN-CONTAINING PROTEIN"/>
    <property type="match status" value="1"/>
</dbReference>
<dbReference type="PANTHER" id="PTHR33273">
    <property type="entry name" value="DOMAIN-CONTAINING PROTEIN, PUTATIVE-RELATED"/>
    <property type="match status" value="1"/>
</dbReference>
<evidence type="ECO:0000313" key="3">
    <source>
        <dbReference type="EMBL" id="KAK9686214.1"/>
    </source>
</evidence>